<feature type="compositionally biased region" description="Basic and acidic residues" evidence="1">
    <location>
        <begin position="111"/>
        <end position="121"/>
    </location>
</feature>
<organism evidence="2 3">
    <name type="scientific">Fragilariopsis cylindrus CCMP1102</name>
    <dbReference type="NCBI Taxonomy" id="635003"/>
    <lineage>
        <taxon>Eukaryota</taxon>
        <taxon>Sar</taxon>
        <taxon>Stramenopiles</taxon>
        <taxon>Ochrophyta</taxon>
        <taxon>Bacillariophyta</taxon>
        <taxon>Bacillariophyceae</taxon>
        <taxon>Bacillariophycidae</taxon>
        <taxon>Bacillariales</taxon>
        <taxon>Bacillariaceae</taxon>
        <taxon>Fragilariopsis</taxon>
    </lineage>
</organism>
<sequence>MESSPAASSTEIMKDDTAHTSSAIAAAEATSTATATTAATTSNPAASSTSLSLLSEQDHAVYGTLNKELADALAEQITIAIRNGVDSLPLLDDDCYRKSSNTSSTDTSSRTAKEQEKKQDDEDHQDENTNDNDANKKTPKQNLCHTLKYKFIRNVDVLESYCAHHLFTLKKHLPARRKRIVSTITLTGGASLSSSEHEQEQEQQKSKEQEEEQQEEETDHSPTTIIRSKNELPSSKEIANLMNEVSTLQLQLELIRKERNELLVLQESTTRAEVYVNDITNATTSASASASATTSIQKTEKVVTDGNTIGRLAEEAKNMIQKLDTTTTTNTTMKKRDHNNGSSNKRLKKPLSMKETYEQDKKQLGLSLNANANANANDGLNTIKDMLLLSKEEESKSK</sequence>
<evidence type="ECO:0000256" key="1">
    <source>
        <dbReference type="SAM" id="MobiDB-lite"/>
    </source>
</evidence>
<accession>A0A1E7EZC1</accession>
<dbReference type="Proteomes" id="UP000095751">
    <property type="component" value="Unassembled WGS sequence"/>
</dbReference>
<feature type="compositionally biased region" description="Polar residues" evidence="1">
    <location>
        <begin position="221"/>
        <end position="232"/>
    </location>
</feature>
<name>A0A1E7EZC1_9STRA</name>
<dbReference type="AlphaFoldDB" id="A0A1E7EZC1"/>
<feature type="region of interest" description="Disordered" evidence="1">
    <location>
        <begin position="1"/>
        <end position="46"/>
    </location>
</feature>
<evidence type="ECO:0000313" key="2">
    <source>
        <dbReference type="EMBL" id="OEU11179.1"/>
    </source>
</evidence>
<feature type="compositionally biased region" description="Basic and acidic residues" evidence="1">
    <location>
        <begin position="195"/>
        <end position="208"/>
    </location>
</feature>
<keyword evidence="3" id="KW-1185">Reference proteome</keyword>
<dbReference type="KEGG" id="fcy:FRACYDRAFT_246291"/>
<dbReference type="InParanoid" id="A0A1E7EZC1"/>
<feature type="compositionally biased region" description="Low complexity" evidence="1">
    <location>
        <begin position="19"/>
        <end position="46"/>
    </location>
</feature>
<feature type="region of interest" description="Disordered" evidence="1">
    <location>
        <begin position="97"/>
        <end position="139"/>
    </location>
</feature>
<protein>
    <submittedName>
        <fullName evidence="2">Uncharacterized protein</fullName>
    </submittedName>
</protein>
<feature type="compositionally biased region" description="Polar residues" evidence="1">
    <location>
        <begin position="1"/>
        <end position="11"/>
    </location>
</feature>
<dbReference type="EMBL" id="KV784369">
    <property type="protein sequence ID" value="OEU11179.1"/>
    <property type="molecule type" value="Genomic_DNA"/>
</dbReference>
<feature type="region of interest" description="Disordered" evidence="1">
    <location>
        <begin position="188"/>
        <end position="232"/>
    </location>
</feature>
<feature type="region of interest" description="Disordered" evidence="1">
    <location>
        <begin position="327"/>
        <end position="358"/>
    </location>
</feature>
<evidence type="ECO:0000313" key="3">
    <source>
        <dbReference type="Proteomes" id="UP000095751"/>
    </source>
</evidence>
<dbReference type="OrthoDB" id="49264at2759"/>
<feature type="compositionally biased region" description="Acidic residues" evidence="1">
    <location>
        <begin position="209"/>
        <end position="218"/>
    </location>
</feature>
<reference evidence="2 3" key="1">
    <citation type="submission" date="2016-09" db="EMBL/GenBank/DDBJ databases">
        <title>Extensive genetic diversity and differential bi-allelic expression allows diatom success in the polar Southern Ocean.</title>
        <authorList>
            <consortium name="DOE Joint Genome Institute"/>
            <person name="Mock T."/>
            <person name="Otillar R.P."/>
            <person name="Strauss J."/>
            <person name="Dupont C."/>
            <person name="Frickenhaus S."/>
            <person name="Maumus F."/>
            <person name="Mcmullan M."/>
            <person name="Sanges R."/>
            <person name="Schmutz J."/>
            <person name="Toseland A."/>
            <person name="Valas R."/>
            <person name="Veluchamy A."/>
            <person name="Ward B.J."/>
            <person name="Allen A."/>
            <person name="Barry K."/>
            <person name="Falciatore A."/>
            <person name="Ferrante M."/>
            <person name="Fortunato A.E."/>
            <person name="Gloeckner G."/>
            <person name="Gruber A."/>
            <person name="Hipkin R."/>
            <person name="Janech M."/>
            <person name="Kroth P."/>
            <person name="Leese F."/>
            <person name="Lindquist E."/>
            <person name="Lyon B.R."/>
            <person name="Martin J."/>
            <person name="Mayer C."/>
            <person name="Parker M."/>
            <person name="Quesneville H."/>
            <person name="Raymond J."/>
            <person name="Uhlig C."/>
            <person name="Valentin K.U."/>
            <person name="Worden A.Z."/>
            <person name="Armbrust E.V."/>
            <person name="Bowler C."/>
            <person name="Green B."/>
            <person name="Moulton V."/>
            <person name="Van Oosterhout C."/>
            <person name="Grigoriev I."/>
        </authorList>
    </citation>
    <scope>NUCLEOTIDE SEQUENCE [LARGE SCALE GENOMIC DNA]</scope>
    <source>
        <strain evidence="2 3">CCMP1102</strain>
    </source>
</reference>
<gene>
    <name evidence="2" type="ORF">FRACYDRAFT_246291</name>
</gene>
<feature type="compositionally biased region" description="Low complexity" evidence="1">
    <location>
        <begin position="99"/>
        <end position="110"/>
    </location>
</feature>
<proteinExistence type="predicted"/>